<gene>
    <name evidence="2" type="ORF">ZIOFF_046904</name>
</gene>
<evidence type="ECO:0000313" key="3">
    <source>
        <dbReference type="Proteomes" id="UP000734854"/>
    </source>
</evidence>
<comment type="caution">
    <text evidence="2">The sequence shown here is derived from an EMBL/GenBank/DDBJ whole genome shotgun (WGS) entry which is preliminary data.</text>
</comment>
<proteinExistence type="predicted"/>
<dbReference type="PANTHER" id="PTHR11439:SF467">
    <property type="entry name" value="INTEGRASE CATALYTIC DOMAIN-CONTAINING PROTEIN"/>
    <property type="match status" value="1"/>
</dbReference>
<evidence type="ECO:0000313" key="2">
    <source>
        <dbReference type="EMBL" id="KAG6491961.1"/>
    </source>
</evidence>
<dbReference type="PANTHER" id="PTHR11439">
    <property type="entry name" value="GAG-POL-RELATED RETROTRANSPOSON"/>
    <property type="match status" value="1"/>
</dbReference>
<keyword evidence="3" id="KW-1185">Reference proteome</keyword>
<keyword evidence="1" id="KW-0812">Transmembrane</keyword>
<evidence type="ECO:0000256" key="1">
    <source>
        <dbReference type="SAM" id="Phobius"/>
    </source>
</evidence>
<dbReference type="AlphaFoldDB" id="A0A8J5FWA8"/>
<dbReference type="Proteomes" id="UP000734854">
    <property type="component" value="Unassembled WGS sequence"/>
</dbReference>
<feature type="transmembrane region" description="Helical" evidence="1">
    <location>
        <begin position="87"/>
        <end position="109"/>
    </location>
</feature>
<sequence length="131" mass="15003">MVNKLSQFMYAPSEMHWGIVKLLLRYLNGSRDFDICLLTDTPLTLHGFSDMDCAGDLDDQCSISAEYRAITSVTSEFQWIKSLLTELLLLVITHVMLFTDNLGVTYLSVNSVFHSQMKHLVIDYHFVHDLV</sequence>
<accession>A0A8J5FWA8</accession>
<dbReference type="EMBL" id="JACMSC010000013">
    <property type="protein sequence ID" value="KAG6491961.1"/>
    <property type="molecule type" value="Genomic_DNA"/>
</dbReference>
<keyword evidence="1" id="KW-0472">Membrane</keyword>
<reference evidence="2 3" key="1">
    <citation type="submission" date="2020-08" db="EMBL/GenBank/DDBJ databases">
        <title>Plant Genome Project.</title>
        <authorList>
            <person name="Zhang R.-G."/>
        </authorList>
    </citation>
    <scope>NUCLEOTIDE SEQUENCE [LARGE SCALE GENOMIC DNA]</scope>
    <source>
        <tissue evidence="2">Rhizome</tissue>
    </source>
</reference>
<name>A0A8J5FWA8_ZINOF</name>
<keyword evidence="1" id="KW-1133">Transmembrane helix</keyword>
<organism evidence="2 3">
    <name type="scientific">Zingiber officinale</name>
    <name type="common">Ginger</name>
    <name type="synonym">Amomum zingiber</name>
    <dbReference type="NCBI Taxonomy" id="94328"/>
    <lineage>
        <taxon>Eukaryota</taxon>
        <taxon>Viridiplantae</taxon>
        <taxon>Streptophyta</taxon>
        <taxon>Embryophyta</taxon>
        <taxon>Tracheophyta</taxon>
        <taxon>Spermatophyta</taxon>
        <taxon>Magnoliopsida</taxon>
        <taxon>Liliopsida</taxon>
        <taxon>Zingiberales</taxon>
        <taxon>Zingiberaceae</taxon>
        <taxon>Zingiber</taxon>
    </lineage>
</organism>
<protein>
    <submittedName>
        <fullName evidence="2">Uncharacterized protein</fullName>
    </submittedName>
</protein>
<dbReference type="CDD" id="cd09272">
    <property type="entry name" value="RNase_HI_RT_Ty1"/>
    <property type="match status" value="1"/>
</dbReference>